<reference evidence="1" key="1">
    <citation type="submission" date="2021-06" db="EMBL/GenBank/DDBJ databases">
        <title>Parelaphostrongylus tenuis whole genome reference sequence.</title>
        <authorList>
            <person name="Garwood T.J."/>
            <person name="Larsen P.A."/>
            <person name="Fountain-Jones N.M."/>
            <person name="Garbe J.R."/>
            <person name="Macchietto M.G."/>
            <person name="Kania S.A."/>
            <person name="Gerhold R.W."/>
            <person name="Richards J.E."/>
            <person name="Wolf T.M."/>
        </authorList>
    </citation>
    <scope>NUCLEOTIDE SEQUENCE</scope>
    <source>
        <strain evidence="1">MNPRO001-30</strain>
        <tissue evidence="1">Meninges</tissue>
    </source>
</reference>
<keyword evidence="2" id="KW-1185">Reference proteome</keyword>
<comment type="caution">
    <text evidence="1">The sequence shown here is derived from an EMBL/GenBank/DDBJ whole genome shotgun (WGS) entry which is preliminary data.</text>
</comment>
<evidence type="ECO:0000313" key="2">
    <source>
        <dbReference type="Proteomes" id="UP001196413"/>
    </source>
</evidence>
<protein>
    <submittedName>
        <fullName evidence="1">Uncharacterized protein</fullName>
    </submittedName>
</protein>
<gene>
    <name evidence="1" type="ORF">KIN20_019567</name>
</gene>
<name>A0AAD5MRR6_PARTN</name>
<organism evidence="1 2">
    <name type="scientific">Parelaphostrongylus tenuis</name>
    <name type="common">Meningeal worm</name>
    <dbReference type="NCBI Taxonomy" id="148309"/>
    <lineage>
        <taxon>Eukaryota</taxon>
        <taxon>Metazoa</taxon>
        <taxon>Ecdysozoa</taxon>
        <taxon>Nematoda</taxon>
        <taxon>Chromadorea</taxon>
        <taxon>Rhabditida</taxon>
        <taxon>Rhabditina</taxon>
        <taxon>Rhabditomorpha</taxon>
        <taxon>Strongyloidea</taxon>
        <taxon>Metastrongylidae</taxon>
        <taxon>Parelaphostrongylus</taxon>
    </lineage>
</organism>
<proteinExistence type="predicted"/>
<dbReference type="AlphaFoldDB" id="A0AAD5MRR6"/>
<accession>A0AAD5MRR6</accession>
<sequence length="316" mass="34807">MGRKSLNLRVLVEISRFSASTNTISNVPTTNITQHMSKEREGEGELSENVRTTTTAEGLEVSILPPVPPIKFDSDVLSAYSQTQGTTSMDTVSEIDIAPMEKLKKEKKGSVLPPTNLLTAEKVRAPVPPPQRAIPISEAIFPKNMISEGPLTAPARKGDLEMEFISELIMDVMSIVNRCGNTNLELKIALDREASGLPNVKFELIPKAPVTNTIERLNRAYAQNAKFHEEMGVTSDTETAISFVEALYDVGEEEPQPPSPRMIQSTLRFSLPSVFNSIFNVAVSDNGSTQFSPHVRMLFVFSANYTHDENEGARRV</sequence>
<dbReference type="Proteomes" id="UP001196413">
    <property type="component" value="Unassembled WGS sequence"/>
</dbReference>
<dbReference type="EMBL" id="JAHQIW010003909">
    <property type="protein sequence ID" value="KAJ1360558.1"/>
    <property type="molecule type" value="Genomic_DNA"/>
</dbReference>
<evidence type="ECO:0000313" key="1">
    <source>
        <dbReference type="EMBL" id="KAJ1360558.1"/>
    </source>
</evidence>